<feature type="transmembrane region" description="Helical" evidence="1">
    <location>
        <begin position="80"/>
        <end position="100"/>
    </location>
</feature>
<keyword evidence="1" id="KW-1133">Transmembrane helix</keyword>
<dbReference type="GeneID" id="25914018"/>
<evidence type="ECO:0000256" key="1">
    <source>
        <dbReference type="SAM" id="Phobius"/>
    </source>
</evidence>
<accession>A0A0L0FB39</accession>
<protein>
    <submittedName>
        <fullName evidence="2">Uncharacterized protein</fullName>
    </submittedName>
</protein>
<keyword evidence="1" id="KW-0812">Transmembrane</keyword>
<keyword evidence="1" id="KW-0472">Membrane</keyword>
<keyword evidence="3" id="KW-1185">Reference proteome</keyword>
<sequence length="117" mass="13707">MYVTSFANTDAMWNPHPEGIWELHGYELKVVDATEVHIAKKHKHYTMEVVDRDQGRERREKRADCELWPSERQLEGWQRAIMSVTIAVAALDLILLLYAIEDTRTLMSRPRTRVRSA</sequence>
<dbReference type="EMBL" id="KQ244975">
    <property type="protein sequence ID" value="KNC73927.1"/>
    <property type="molecule type" value="Genomic_DNA"/>
</dbReference>
<dbReference type="AlphaFoldDB" id="A0A0L0FB39"/>
<dbReference type="RefSeq" id="XP_014147829.1">
    <property type="nucleotide sequence ID" value="XM_014292354.1"/>
</dbReference>
<gene>
    <name evidence="2" type="ORF">SARC_13514</name>
</gene>
<evidence type="ECO:0000313" key="3">
    <source>
        <dbReference type="Proteomes" id="UP000054560"/>
    </source>
</evidence>
<name>A0A0L0FB39_9EUKA</name>
<proteinExistence type="predicted"/>
<organism evidence="2 3">
    <name type="scientific">Sphaeroforma arctica JP610</name>
    <dbReference type="NCBI Taxonomy" id="667725"/>
    <lineage>
        <taxon>Eukaryota</taxon>
        <taxon>Ichthyosporea</taxon>
        <taxon>Ichthyophonida</taxon>
        <taxon>Sphaeroforma</taxon>
    </lineage>
</organism>
<reference evidence="2 3" key="1">
    <citation type="submission" date="2011-02" db="EMBL/GenBank/DDBJ databases">
        <title>The Genome Sequence of Sphaeroforma arctica JP610.</title>
        <authorList>
            <consortium name="The Broad Institute Genome Sequencing Platform"/>
            <person name="Russ C."/>
            <person name="Cuomo C."/>
            <person name="Young S.K."/>
            <person name="Zeng Q."/>
            <person name="Gargeya S."/>
            <person name="Alvarado L."/>
            <person name="Berlin A."/>
            <person name="Chapman S.B."/>
            <person name="Chen Z."/>
            <person name="Freedman E."/>
            <person name="Gellesch M."/>
            <person name="Goldberg J."/>
            <person name="Griggs A."/>
            <person name="Gujja S."/>
            <person name="Heilman E."/>
            <person name="Heiman D."/>
            <person name="Howarth C."/>
            <person name="Mehta T."/>
            <person name="Neiman D."/>
            <person name="Pearson M."/>
            <person name="Roberts A."/>
            <person name="Saif S."/>
            <person name="Shea T."/>
            <person name="Shenoy N."/>
            <person name="Sisk P."/>
            <person name="Stolte C."/>
            <person name="Sykes S."/>
            <person name="White J."/>
            <person name="Yandava C."/>
            <person name="Burger G."/>
            <person name="Gray M.W."/>
            <person name="Holland P.W.H."/>
            <person name="King N."/>
            <person name="Lang F.B.F."/>
            <person name="Roger A.J."/>
            <person name="Ruiz-Trillo I."/>
            <person name="Haas B."/>
            <person name="Nusbaum C."/>
            <person name="Birren B."/>
        </authorList>
    </citation>
    <scope>NUCLEOTIDE SEQUENCE [LARGE SCALE GENOMIC DNA]</scope>
    <source>
        <strain evidence="2 3">JP610</strain>
    </source>
</reference>
<dbReference type="Proteomes" id="UP000054560">
    <property type="component" value="Unassembled WGS sequence"/>
</dbReference>
<evidence type="ECO:0000313" key="2">
    <source>
        <dbReference type="EMBL" id="KNC73927.1"/>
    </source>
</evidence>